<dbReference type="RefSeq" id="WP_203890192.1">
    <property type="nucleotide sequence ID" value="NZ_BOOH01000016.1"/>
</dbReference>
<dbReference type="InterPro" id="IPR023827">
    <property type="entry name" value="Peptidase_S8_Asp-AS"/>
</dbReference>
<feature type="active site" description="Charge relay system" evidence="5">
    <location>
        <position position="156"/>
    </location>
</feature>
<dbReference type="InterPro" id="IPR036852">
    <property type="entry name" value="Peptidase_S8/S53_dom_sf"/>
</dbReference>
<dbReference type="InterPro" id="IPR050131">
    <property type="entry name" value="Peptidase_S8_subtilisin-like"/>
</dbReference>
<dbReference type="PRINTS" id="PR00723">
    <property type="entry name" value="SUBTILISIN"/>
</dbReference>
<dbReference type="PROSITE" id="PS00137">
    <property type="entry name" value="SUBTILASE_HIS"/>
    <property type="match status" value="1"/>
</dbReference>
<dbReference type="InterPro" id="IPR023828">
    <property type="entry name" value="Peptidase_S8_Ser-AS"/>
</dbReference>
<dbReference type="InterPro" id="IPR000209">
    <property type="entry name" value="Peptidase_S8/S53_dom"/>
</dbReference>
<reference evidence="10 11" key="1">
    <citation type="submission" date="2021-01" db="EMBL/GenBank/DDBJ databases">
        <title>Whole genome shotgun sequence of Planobispora longispora NBRC 13918.</title>
        <authorList>
            <person name="Komaki H."/>
            <person name="Tamura T."/>
        </authorList>
    </citation>
    <scope>NUCLEOTIDE SEQUENCE [LARGE SCALE GENOMIC DNA]</scope>
    <source>
        <strain evidence="10 11">NBRC 13918</strain>
    </source>
</reference>
<protein>
    <recommendedName>
        <fullName evidence="9">Peptidase S8/S53 domain-containing protein</fullName>
    </recommendedName>
</protein>
<sequence>MTPRNLLTTAVALAAAITFTAVPAAAATGSAAAATGSAAAATDPADGKITPALAASSAENRVIVEVKSAGSVDSVADKAEKLPDTDVVQEPSRGSFIVVTADGNDLQKLAADPNVLSIRKEKAVPPSLLGSVRTIGGDRIHATGVTGAGQSVAILDTGIDRDHPFFAGRIVAEACFSPQSAALGVQSLCPNGQQVQIGAGSADAETARCLDGAVNLCDHGSHVAGIAAGKGAGSDSRVGVAPDAGIVAIQVFSRVNNESYCGAGNTPCVLAFDGAIREALGHVSALAGSHQIASANLSLGGGQYSGACDAHADGQYIKPVIDQLQSKGVATVIAAGNESYGNAVSWPACVSSAVTVGATDNSDRVASFSNRGTQLDVFAPGVAIDSSIPDDSYARYSGTSMAAPHVAGAYALLRSQNPAYSAAQILGALTETGTAVAYGGQFRTPRIDLSRALGELTTPAASPAPAPQPAPAPPPCLRGAARKALTSATWAKEFTTGSGTLSDTALRCYLTMVQQRSKVFPELSKVRSISVAQQVLKARTGRAVLDRELLAAWLNWAHGAYGDSTRVSGKITFKSVVASAEKQRLNRGTTSAAAAKTAQYLVKTVNRAR</sequence>
<evidence type="ECO:0000256" key="5">
    <source>
        <dbReference type="PROSITE-ProRule" id="PRU01240"/>
    </source>
</evidence>
<gene>
    <name evidence="10" type="ORF">Plo01_19610</name>
</gene>
<evidence type="ECO:0000259" key="9">
    <source>
        <dbReference type="Pfam" id="PF00082"/>
    </source>
</evidence>
<dbReference type="GO" id="GO:0004252">
    <property type="term" value="F:serine-type endopeptidase activity"/>
    <property type="evidence" value="ECO:0007669"/>
    <property type="project" value="UniProtKB-UniRule"/>
</dbReference>
<dbReference type="Proteomes" id="UP000616724">
    <property type="component" value="Unassembled WGS sequence"/>
</dbReference>
<dbReference type="InterPro" id="IPR015500">
    <property type="entry name" value="Peptidase_S8_subtilisin-rel"/>
</dbReference>
<evidence type="ECO:0000256" key="8">
    <source>
        <dbReference type="SAM" id="SignalP"/>
    </source>
</evidence>
<feature type="chain" id="PRO_5035287158" description="Peptidase S8/S53 domain-containing protein" evidence="8">
    <location>
        <begin position="27"/>
        <end position="609"/>
    </location>
</feature>
<dbReference type="PROSITE" id="PS00136">
    <property type="entry name" value="SUBTILASE_ASP"/>
    <property type="match status" value="1"/>
</dbReference>
<comment type="caution">
    <text evidence="10">The sequence shown here is derived from an EMBL/GenBank/DDBJ whole genome shotgun (WGS) entry which is preliminary data.</text>
</comment>
<keyword evidence="4 5" id="KW-0720">Serine protease</keyword>
<evidence type="ECO:0000256" key="7">
    <source>
        <dbReference type="SAM" id="MobiDB-lite"/>
    </source>
</evidence>
<comment type="similarity">
    <text evidence="1 5 6">Belongs to the peptidase S8 family.</text>
</comment>
<dbReference type="EMBL" id="BOOH01000016">
    <property type="protein sequence ID" value="GIH75532.1"/>
    <property type="molecule type" value="Genomic_DNA"/>
</dbReference>
<feature type="active site" description="Charge relay system" evidence="5">
    <location>
        <position position="400"/>
    </location>
</feature>
<keyword evidence="8" id="KW-0732">Signal</keyword>
<evidence type="ECO:0000256" key="1">
    <source>
        <dbReference type="ARBA" id="ARBA00011073"/>
    </source>
</evidence>
<keyword evidence="11" id="KW-1185">Reference proteome</keyword>
<dbReference type="Pfam" id="PF00082">
    <property type="entry name" value="Peptidase_S8"/>
    <property type="match status" value="1"/>
</dbReference>
<keyword evidence="2 5" id="KW-0645">Protease</keyword>
<dbReference type="InterPro" id="IPR022398">
    <property type="entry name" value="Peptidase_S8_His-AS"/>
</dbReference>
<feature type="signal peptide" evidence="8">
    <location>
        <begin position="1"/>
        <end position="26"/>
    </location>
</feature>
<feature type="active site" description="Charge relay system" evidence="5">
    <location>
        <position position="219"/>
    </location>
</feature>
<name>A0A8J3RGZ8_9ACTN</name>
<dbReference type="Gene3D" id="3.40.50.200">
    <property type="entry name" value="Peptidase S8/S53 domain"/>
    <property type="match status" value="1"/>
</dbReference>
<organism evidence="10 11">
    <name type="scientific">Planobispora longispora</name>
    <dbReference type="NCBI Taxonomy" id="28887"/>
    <lineage>
        <taxon>Bacteria</taxon>
        <taxon>Bacillati</taxon>
        <taxon>Actinomycetota</taxon>
        <taxon>Actinomycetes</taxon>
        <taxon>Streptosporangiales</taxon>
        <taxon>Streptosporangiaceae</taxon>
        <taxon>Planobispora</taxon>
    </lineage>
</organism>
<feature type="domain" description="Peptidase S8/S53" evidence="9">
    <location>
        <begin position="147"/>
        <end position="438"/>
    </location>
</feature>
<keyword evidence="3 5" id="KW-0378">Hydrolase</keyword>
<evidence type="ECO:0000313" key="10">
    <source>
        <dbReference type="EMBL" id="GIH75532.1"/>
    </source>
</evidence>
<evidence type="ECO:0000256" key="2">
    <source>
        <dbReference type="ARBA" id="ARBA00022670"/>
    </source>
</evidence>
<evidence type="ECO:0000313" key="11">
    <source>
        <dbReference type="Proteomes" id="UP000616724"/>
    </source>
</evidence>
<evidence type="ECO:0000256" key="6">
    <source>
        <dbReference type="RuleBase" id="RU003355"/>
    </source>
</evidence>
<dbReference type="PANTHER" id="PTHR43806:SF11">
    <property type="entry name" value="CEREVISIN-RELATED"/>
    <property type="match status" value="1"/>
</dbReference>
<feature type="compositionally biased region" description="Pro residues" evidence="7">
    <location>
        <begin position="462"/>
        <end position="476"/>
    </location>
</feature>
<dbReference type="PROSITE" id="PS51892">
    <property type="entry name" value="SUBTILASE"/>
    <property type="match status" value="1"/>
</dbReference>
<dbReference type="PROSITE" id="PS00138">
    <property type="entry name" value="SUBTILASE_SER"/>
    <property type="match status" value="1"/>
</dbReference>
<evidence type="ECO:0000256" key="3">
    <source>
        <dbReference type="ARBA" id="ARBA00022801"/>
    </source>
</evidence>
<evidence type="ECO:0000256" key="4">
    <source>
        <dbReference type="ARBA" id="ARBA00022825"/>
    </source>
</evidence>
<proteinExistence type="inferred from homology"/>
<accession>A0A8J3RGZ8</accession>
<dbReference type="AlphaFoldDB" id="A0A8J3RGZ8"/>
<feature type="region of interest" description="Disordered" evidence="7">
    <location>
        <begin position="458"/>
        <end position="477"/>
    </location>
</feature>
<dbReference type="GO" id="GO:0006508">
    <property type="term" value="P:proteolysis"/>
    <property type="evidence" value="ECO:0007669"/>
    <property type="project" value="UniProtKB-KW"/>
</dbReference>
<dbReference type="PANTHER" id="PTHR43806">
    <property type="entry name" value="PEPTIDASE S8"/>
    <property type="match status" value="1"/>
</dbReference>
<dbReference type="SUPFAM" id="SSF52743">
    <property type="entry name" value="Subtilisin-like"/>
    <property type="match status" value="1"/>
</dbReference>